<feature type="binding site" evidence="11">
    <location>
        <position position="181"/>
    </location>
    <ligand>
        <name>Mg(2+)</name>
        <dbReference type="ChEBI" id="CHEBI:18420"/>
    </ligand>
</feature>
<accession>A0A6S6TTK7</accession>
<evidence type="ECO:0000256" key="9">
    <source>
        <dbReference type="ARBA" id="ARBA00048540"/>
    </source>
</evidence>
<keyword evidence="5 10" id="KW-0479">Metal-binding</keyword>
<dbReference type="GO" id="GO:0005886">
    <property type="term" value="C:plasma membrane"/>
    <property type="evidence" value="ECO:0007669"/>
    <property type="project" value="UniProtKB-SubCell"/>
</dbReference>
<proteinExistence type="inferred from homology"/>
<dbReference type="SUPFAM" id="SSF143631">
    <property type="entry name" value="ApbE-like"/>
    <property type="match status" value="1"/>
</dbReference>
<dbReference type="InterPro" id="IPR003374">
    <property type="entry name" value="ApbE-like_sf"/>
</dbReference>
<protein>
    <recommendedName>
        <fullName evidence="2 10">FAD:protein FMN transferase</fullName>
        <ecNumber evidence="1 10">2.7.1.180</ecNumber>
    </recommendedName>
    <alternativeName>
        <fullName evidence="8 10">Flavin transferase</fullName>
    </alternativeName>
</protein>
<dbReference type="PIRSF" id="PIRSF006268">
    <property type="entry name" value="ApbE"/>
    <property type="match status" value="1"/>
</dbReference>
<keyword evidence="12" id="KW-0997">Cell inner membrane</keyword>
<keyword evidence="6 10" id="KW-0274">FAD</keyword>
<sequence length="353" mass="39463">MRFFFVFLFSTVFLACTSEKPTHSEQKKLKKEQFTGETMGTTLSISYLDSSDMDFSIQLSDLLIDINNAVSTYIQTSEISIFNHEKDSLYVALDGHFARNYNLAKQVYQQTDGWFNPSVMPLVNYWGFGYTEKKMVAQIDSATLTNLVQLVQFDSITVQNSPPNQLLVTKKIKGLELDFSAIAKGDAVDQLGLLLESLGIHNYFVEIGGEVRARGTTMNGFHWRTGIRSPRANSTTKELQVAVQLQDLSLATSGNYENYYEDKNTGMKYAHTINPKTGYPEKNQLLSASVFAPDCSTADAFATAFMAMGLDKAFALASELPELEAYFIYSAEDGTLKIKHTPKVTEFMDLGKQ</sequence>
<gene>
    <name evidence="13" type="ORF">HELGO_WM17816</name>
</gene>
<dbReference type="PANTHER" id="PTHR30040">
    <property type="entry name" value="THIAMINE BIOSYNTHESIS LIPOPROTEIN APBE"/>
    <property type="match status" value="1"/>
</dbReference>
<dbReference type="Gene3D" id="3.10.520.10">
    <property type="entry name" value="ApbE-like domains"/>
    <property type="match status" value="1"/>
</dbReference>
<keyword evidence="4 10" id="KW-0808">Transferase</keyword>
<evidence type="ECO:0000256" key="4">
    <source>
        <dbReference type="ARBA" id="ARBA00022679"/>
    </source>
</evidence>
<dbReference type="AlphaFoldDB" id="A0A6S6TTK7"/>
<comment type="similarity">
    <text evidence="10 12">Belongs to the ApbE family.</text>
</comment>
<evidence type="ECO:0000313" key="13">
    <source>
        <dbReference type="EMBL" id="CAA6819463.1"/>
    </source>
</evidence>
<dbReference type="EMBL" id="CACVAQ010000274">
    <property type="protein sequence ID" value="CAA6819463.1"/>
    <property type="molecule type" value="Genomic_DNA"/>
</dbReference>
<dbReference type="GO" id="GO:0046872">
    <property type="term" value="F:metal ion binding"/>
    <property type="evidence" value="ECO:0007669"/>
    <property type="project" value="UniProtKB-UniRule"/>
</dbReference>
<keyword evidence="7 10" id="KW-0460">Magnesium</keyword>
<keyword evidence="12 13" id="KW-0449">Lipoprotein</keyword>
<dbReference type="PROSITE" id="PS51257">
    <property type="entry name" value="PROKAR_LIPOPROTEIN"/>
    <property type="match status" value="1"/>
</dbReference>
<keyword evidence="12" id="KW-0472">Membrane</keyword>
<evidence type="ECO:0000256" key="10">
    <source>
        <dbReference type="PIRNR" id="PIRNR006268"/>
    </source>
</evidence>
<dbReference type="PANTHER" id="PTHR30040:SF2">
    <property type="entry name" value="FAD:PROTEIN FMN TRANSFERASE"/>
    <property type="match status" value="1"/>
</dbReference>
<keyword evidence="12" id="KW-1003">Cell membrane</keyword>
<dbReference type="Pfam" id="PF02424">
    <property type="entry name" value="ApbE"/>
    <property type="match status" value="1"/>
</dbReference>
<evidence type="ECO:0000256" key="7">
    <source>
        <dbReference type="ARBA" id="ARBA00022842"/>
    </source>
</evidence>
<evidence type="ECO:0000256" key="3">
    <source>
        <dbReference type="ARBA" id="ARBA00022630"/>
    </source>
</evidence>
<evidence type="ECO:0000256" key="11">
    <source>
        <dbReference type="PIRSR" id="PIRSR006268-2"/>
    </source>
</evidence>
<comment type="cofactor">
    <cofactor evidence="11">
        <name>Mg(2+)</name>
        <dbReference type="ChEBI" id="CHEBI:18420"/>
    </cofactor>
    <cofactor evidence="11">
        <name>Mn(2+)</name>
        <dbReference type="ChEBI" id="CHEBI:29035"/>
    </cofactor>
    <text evidence="11">Magnesium. Can also use manganese.</text>
</comment>
<evidence type="ECO:0000256" key="1">
    <source>
        <dbReference type="ARBA" id="ARBA00011955"/>
    </source>
</evidence>
<evidence type="ECO:0000256" key="5">
    <source>
        <dbReference type="ARBA" id="ARBA00022723"/>
    </source>
</evidence>
<name>A0A6S6TTK7_9BACT</name>
<dbReference type="GO" id="GO:0016740">
    <property type="term" value="F:transferase activity"/>
    <property type="evidence" value="ECO:0007669"/>
    <property type="project" value="UniProtKB-UniRule"/>
</dbReference>
<comment type="function">
    <text evidence="12">Flavin transferase that catalyzes the transfer of the FMN moiety of FAD and its covalent binding to the hydroxyl group of a threonine residue in a target flavoprotein.</text>
</comment>
<organism evidence="13">
    <name type="scientific">uncultured Aureispira sp</name>
    <dbReference type="NCBI Taxonomy" id="1331704"/>
    <lineage>
        <taxon>Bacteria</taxon>
        <taxon>Pseudomonadati</taxon>
        <taxon>Bacteroidota</taxon>
        <taxon>Saprospiria</taxon>
        <taxon>Saprospirales</taxon>
        <taxon>Saprospiraceae</taxon>
        <taxon>Aureispira</taxon>
        <taxon>environmental samples</taxon>
    </lineage>
</organism>
<evidence type="ECO:0000256" key="12">
    <source>
        <dbReference type="RuleBase" id="RU363002"/>
    </source>
</evidence>
<dbReference type="InterPro" id="IPR024932">
    <property type="entry name" value="ApbE"/>
</dbReference>
<evidence type="ECO:0000256" key="8">
    <source>
        <dbReference type="ARBA" id="ARBA00031306"/>
    </source>
</evidence>
<comment type="subcellular location">
    <subcellularLocation>
        <location evidence="12">Cell inner membrane</location>
        <topology evidence="12">Lipid-anchor</topology>
        <orientation evidence="12">Periplasmic side</orientation>
    </subcellularLocation>
</comment>
<evidence type="ECO:0000256" key="6">
    <source>
        <dbReference type="ARBA" id="ARBA00022827"/>
    </source>
</evidence>
<feature type="binding site" evidence="11">
    <location>
        <position position="303"/>
    </location>
    <ligand>
        <name>Mg(2+)</name>
        <dbReference type="ChEBI" id="CHEBI:18420"/>
    </ligand>
</feature>
<comment type="catalytic activity">
    <reaction evidence="9 10 12">
        <text>L-threonyl-[protein] + FAD = FMN-L-threonyl-[protein] + AMP + H(+)</text>
        <dbReference type="Rhea" id="RHEA:36847"/>
        <dbReference type="Rhea" id="RHEA-COMP:11060"/>
        <dbReference type="Rhea" id="RHEA-COMP:11061"/>
        <dbReference type="ChEBI" id="CHEBI:15378"/>
        <dbReference type="ChEBI" id="CHEBI:30013"/>
        <dbReference type="ChEBI" id="CHEBI:57692"/>
        <dbReference type="ChEBI" id="CHEBI:74257"/>
        <dbReference type="ChEBI" id="CHEBI:456215"/>
        <dbReference type="EC" id="2.7.1.180"/>
    </reaction>
</comment>
<feature type="binding site" evidence="11">
    <location>
        <position position="299"/>
    </location>
    <ligand>
        <name>Mg(2+)</name>
        <dbReference type="ChEBI" id="CHEBI:18420"/>
    </ligand>
</feature>
<keyword evidence="3 10" id="KW-0285">Flavoprotein</keyword>
<reference evidence="13" key="1">
    <citation type="submission" date="2020-01" db="EMBL/GenBank/DDBJ databases">
        <authorList>
            <person name="Meier V. D."/>
            <person name="Meier V D."/>
        </authorList>
    </citation>
    <scope>NUCLEOTIDE SEQUENCE</scope>
    <source>
        <strain evidence="13">HLG_WM_MAG_10</strain>
    </source>
</reference>
<dbReference type="EC" id="2.7.1.180" evidence="1 10"/>
<evidence type="ECO:0000256" key="2">
    <source>
        <dbReference type="ARBA" id="ARBA00016337"/>
    </source>
</evidence>